<evidence type="ECO:0000256" key="1">
    <source>
        <dbReference type="SAM" id="SignalP"/>
    </source>
</evidence>
<dbReference type="AlphaFoldDB" id="A0A2S3UJT8"/>
<dbReference type="PROSITE" id="PS51257">
    <property type="entry name" value="PROKAR_LIPOPROTEIN"/>
    <property type="match status" value="1"/>
</dbReference>
<feature type="chain" id="PRO_5015478353" description="Lipoprotein" evidence="1">
    <location>
        <begin position="23"/>
        <end position="146"/>
    </location>
</feature>
<accession>A0A2S3UJT8</accession>
<keyword evidence="3" id="KW-1185">Reference proteome</keyword>
<reference evidence="2 3" key="1">
    <citation type="submission" date="2018-01" db="EMBL/GenBank/DDBJ databases">
        <title>Genomic Encyclopedia of Archaeal and Bacterial Type Strains, Phase II (KMG-II): from individual species to whole genera.</title>
        <authorList>
            <person name="Goeker M."/>
        </authorList>
    </citation>
    <scope>NUCLEOTIDE SEQUENCE [LARGE SCALE GENOMIC DNA]</scope>
    <source>
        <strain evidence="2 3">DSM 17023</strain>
    </source>
</reference>
<comment type="caution">
    <text evidence="2">The sequence shown here is derived from an EMBL/GenBank/DDBJ whole genome shotgun (WGS) entry which is preliminary data.</text>
</comment>
<dbReference type="Proteomes" id="UP000236959">
    <property type="component" value="Unassembled WGS sequence"/>
</dbReference>
<sequence length="146" mass="15842">MRKFLIASCAAAFLAACQTTDGGTTFSQANKPTVVTSKNVAAAKAASKAIFTRPTLGFKVARETDNKALFNKTLPTNVNDNNPLKDRTKGAPVSFLELTFQAEGGKTRVTGDYWLVLNPKEAHKDIFNLLATPDGARLQKKLNELR</sequence>
<feature type="signal peptide" evidence="1">
    <location>
        <begin position="1"/>
        <end position="22"/>
    </location>
</feature>
<keyword evidence="1" id="KW-0732">Signal</keyword>
<protein>
    <recommendedName>
        <fullName evidence="4">Lipoprotein</fullName>
    </recommendedName>
</protein>
<gene>
    <name evidence="2" type="ORF">CLV41_12239</name>
</gene>
<evidence type="ECO:0000313" key="2">
    <source>
        <dbReference type="EMBL" id="POF27759.1"/>
    </source>
</evidence>
<name>A0A2S3UJT8_9HYPH</name>
<evidence type="ECO:0008006" key="4">
    <source>
        <dbReference type="Google" id="ProtNLM"/>
    </source>
</evidence>
<evidence type="ECO:0000313" key="3">
    <source>
        <dbReference type="Proteomes" id="UP000236959"/>
    </source>
</evidence>
<dbReference type="EMBL" id="PPCN01000022">
    <property type="protein sequence ID" value="POF27759.1"/>
    <property type="molecule type" value="Genomic_DNA"/>
</dbReference>
<organism evidence="2 3">
    <name type="scientific">Roseibium marinum</name>
    <dbReference type="NCBI Taxonomy" id="281252"/>
    <lineage>
        <taxon>Bacteria</taxon>
        <taxon>Pseudomonadati</taxon>
        <taxon>Pseudomonadota</taxon>
        <taxon>Alphaproteobacteria</taxon>
        <taxon>Hyphomicrobiales</taxon>
        <taxon>Stappiaceae</taxon>
        <taxon>Roseibium</taxon>
    </lineage>
</organism>
<proteinExistence type="predicted"/>